<sequence>MTDDASNVSLGGETVKGSIAKASMAAIGFIGTVIFAQKLGATLFGKYHLLLSLVLLTERPISGGWTSAATKRASEIKFSNREVIGAQLLVGIVWILALGGIAIIAGDWLRRYTGVEAAVPLFLLLLSAKVLYSCFVPIIQAQGHIGTAVGIDALRSYFTFPLQLILVIVGFGVAGMVSGLAGATLLVIPVALYYHQTLPTKPSVELLRSLWEYARYSIPTSMLWKTYDRFDVLLLGALMTPAAVGDYEVAAKLTFPAMFVAEISGSGLMVRVSNLRSKGESAVRDISNVISFSSILSIPLFFGALVVARPLVIKLYGSEYASASILLIGLSLYRILTTQTVPLYKAINGFDMPDSNFRISSITLVVNLILGVVLTIELGAVGVVIATVVSEAVRYLGLAFLVRSEMSRVVLLPRELLEQFLAGAIMFGVVSFSRPILGTDSWIRLGTLLMTGVVVYGVCLLVMSRKLRLTIGSVLRGSRIEQMVPKWMLNW</sequence>
<dbReference type="InterPro" id="IPR050833">
    <property type="entry name" value="Poly_Biosynth_Transport"/>
</dbReference>
<dbReference type="EMBL" id="AEMG01000028">
    <property type="protein sequence ID" value="EFW90395.1"/>
    <property type="molecule type" value="Genomic_DNA"/>
</dbReference>
<name>E7QYX9_HALPU</name>
<dbReference type="RefSeq" id="WP_007982901.1">
    <property type="nucleotide sequence ID" value="NZ_AEMG01000028.1"/>
</dbReference>
<dbReference type="PANTHER" id="PTHR30250:SF31">
    <property type="entry name" value="INNER MEMBRANE PROTEIN YGHQ"/>
    <property type="match status" value="1"/>
</dbReference>
<feature type="transmembrane region" description="Helical" evidence="6">
    <location>
        <begin position="416"/>
        <end position="436"/>
    </location>
</feature>
<dbReference type="eggNOG" id="arCOG02209">
    <property type="taxonomic scope" value="Archaea"/>
</dbReference>
<dbReference type="GO" id="GO:0005886">
    <property type="term" value="C:plasma membrane"/>
    <property type="evidence" value="ECO:0007669"/>
    <property type="project" value="UniProtKB-SubCell"/>
</dbReference>
<keyword evidence="4 6" id="KW-1133">Transmembrane helix</keyword>
<feature type="transmembrane region" description="Helical" evidence="6">
    <location>
        <begin position="160"/>
        <end position="193"/>
    </location>
</feature>
<dbReference type="OrthoDB" id="112053at2157"/>
<evidence type="ECO:0000313" key="9">
    <source>
        <dbReference type="Proteomes" id="UP000003751"/>
    </source>
</evidence>
<keyword evidence="2" id="KW-1003">Cell membrane</keyword>
<evidence type="ECO:0000313" key="8">
    <source>
        <dbReference type="EMBL" id="SHK03276.1"/>
    </source>
</evidence>
<dbReference type="Proteomes" id="UP000003751">
    <property type="component" value="Unassembled WGS sequence"/>
</dbReference>
<evidence type="ECO:0000256" key="5">
    <source>
        <dbReference type="ARBA" id="ARBA00023136"/>
    </source>
</evidence>
<reference evidence="7 9" key="1">
    <citation type="journal article" date="2014" name="ISME J.">
        <title>Trehalose/2-sulfotrehalose biosynthesis and glycine-betaine uptake are widely spread mechanisms for osmoadaptation in the Halobacteriales.</title>
        <authorList>
            <person name="Youssef N.H."/>
            <person name="Savage-Ashlock K.N."/>
            <person name="McCully A.L."/>
            <person name="Luedtke B."/>
            <person name="Shaw E.I."/>
            <person name="Hoff W.D."/>
            <person name="Elshahed M.S."/>
        </authorList>
    </citation>
    <scope>NUCLEOTIDE SEQUENCE [LARGE SCALE GENOMIC DNA]</scope>
    <source>
        <strain evidence="7 9">DX253</strain>
    </source>
</reference>
<feature type="transmembrane region" description="Helical" evidence="6">
    <location>
        <begin position="357"/>
        <end position="376"/>
    </location>
</feature>
<feature type="transmembrane region" description="Helical" evidence="6">
    <location>
        <begin position="320"/>
        <end position="336"/>
    </location>
</feature>
<keyword evidence="5 6" id="KW-0472">Membrane</keyword>
<feature type="transmembrane region" description="Helical" evidence="6">
    <location>
        <begin position="121"/>
        <end position="140"/>
    </location>
</feature>
<proteinExistence type="predicted"/>
<evidence type="ECO:0000256" key="2">
    <source>
        <dbReference type="ARBA" id="ARBA00022475"/>
    </source>
</evidence>
<protein>
    <submittedName>
        <fullName evidence="8">Membrane protein involved in the export of O-antigen and teichoic acid</fullName>
    </submittedName>
    <submittedName>
        <fullName evidence="7">Polysaccharide biosynthesis protein</fullName>
    </submittedName>
</protein>
<organism evidence="7 9">
    <name type="scientific">Haladaptatus paucihalophilus DX253</name>
    <dbReference type="NCBI Taxonomy" id="797209"/>
    <lineage>
        <taxon>Archaea</taxon>
        <taxon>Methanobacteriati</taxon>
        <taxon>Methanobacteriota</taxon>
        <taxon>Stenosarchaea group</taxon>
        <taxon>Halobacteria</taxon>
        <taxon>Halobacteriales</taxon>
        <taxon>Haladaptataceae</taxon>
        <taxon>Haladaptatus</taxon>
    </lineage>
</organism>
<feature type="transmembrane region" description="Helical" evidence="6">
    <location>
        <begin position="18"/>
        <end position="36"/>
    </location>
</feature>
<dbReference type="Proteomes" id="UP000184203">
    <property type="component" value="Unassembled WGS sequence"/>
</dbReference>
<dbReference type="STRING" id="797209.GCA_000376445_00596"/>
<evidence type="ECO:0000313" key="10">
    <source>
        <dbReference type="Proteomes" id="UP000184203"/>
    </source>
</evidence>
<dbReference type="Pfam" id="PF13440">
    <property type="entry name" value="Polysacc_synt_3"/>
    <property type="match status" value="1"/>
</dbReference>
<dbReference type="PANTHER" id="PTHR30250">
    <property type="entry name" value="PST FAMILY PREDICTED COLANIC ACID TRANSPORTER"/>
    <property type="match status" value="1"/>
</dbReference>
<dbReference type="EMBL" id="FRAN01000001">
    <property type="protein sequence ID" value="SHK03276.1"/>
    <property type="molecule type" value="Genomic_DNA"/>
</dbReference>
<evidence type="ECO:0000256" key="6">
    <source>
        <dbReference type="SAM" id="Phobius"/>
    </source>
</evidence>
<gene>
    <name evidence="8" type="ORF">SAMN05444342_0342</name>
    <name evidence="7" type="ORF">ZOD2009_20098</name>
</gene>
<reference evidence="8" key="3">
    <citation type="submission" date="2016-11" db="EMBL/GenBank/DDBJ databases">
        <authorList>
            <person name="Jaros S."/>
            <person name="Januszkiewicz K."/>
            <person name="Wedrychowicz H."/>
        </authorList>
    </citation>
    <scope>NUCLEOTIDE SEQUENCE [LARGE SCALE GENOMIC DNA]</scope>
    <source>
        <strain evidence="8">DX253</strain>
    </source>
</reference>
<evidence type="ECO:0000256" key="1">
    <source>
        <dbReference type="ARBA" id="ARBA00004651"/>
    </source>
</evidence>
<comment type="subcellular location">
    <subcellularLocation>
        <location evidence="1">Cell membrane</location>
        <topology evidence="1">Multi-pass membrane protein</topology>
    </subcellularLocation>
</comment>
<feature type="transmembrane region" description="Helical" evidence="6">
    <location>
        <begin position="382"/>
        <end position="404"/>
    </location>
</feature>
<keyword evidence="3 6" id="KW-0812">Transmembrane</keyword>
<dbReference type="PATRIC" id="fig|797209.4.peg.3935"/>
<feature type="transmembrane region" description="Helical" evidence="6">
    <location>
        <begin position="88"/>
        <end position="109"/>
    </location>
</feature>
<reference evidence="10" key="2">
    <citation type="submission" date="2016-11" db="EMBL/GenBank/DDBJ databases">
        <authorList>
            <person name="Varghese N."/>
            <person name="Submissions S."/>
        </authorList>
    </citation>
    <scope>NUCLEOTIDE SEQUENCE [LARGE SCALE GENOMIC DNA]</scope>
    <source>
        <strain evidence="10">DX253</strain>
    </source>
</reference>
<evidence type="ECO:0000313" key="7">
    <source>
        <dbReference type="EMBL" id="EFW90395.1"/>
    </source>
</evidence>
<feature type="transmembrane region" description="Helical" evidence="6">
    <location>
        <begin position="442"/>
        <end position="463"/>
    </location>
</feature>
<dbReference type="AlphaFoldDB" id="E7QYX9"/>
<feature type="transmembrane region" description="Helical" evidence="6">
    <location>
        <begin position="286"/>
        <end position="308"/>
    </location>
</feature>
<evidence type="ECO:0000256" key="4">
    <source>
        <dbReference type="ARBA" id="ARBA00022989"/>
    </source>
</evidence>
<evidence type="ECO:0000256" key="3">
    <source>
        <dbReference type="ARBA" id="ARBA00022692"/>
    </source>
</evidence>
<keyword evidence="10" id="KW-1185">Reference proteome</keyword>
<accession>E7QYX9</accession>